<protein>
    <submittedName>
        <fullName evidence="1">Uncharacterized protein</fullName>
    </submittedName>
</protein>
<proteinExistence type="predicted"/>
<dbReference type="EMBL" id="MFTL01000007">
    <property type="protein sequence ID" value="OGI61838.1"/>
    <property type="molecule type" value="Genomic_DNA"/>
</dbReference>
<comment type="caution">
    <text evidence="1">The sequence shown here is derived from an EMBL/GenBank/DDBJ whole genome shotgun (WGS) entry which is preliminary data.</text>
</comment>
<gene>
    <name evidence="1" type="ORF">A2645_00530</name>
</gene>
<name>A0A1F6UWY3_9BACT</name>
<evidence type="ECO:0000313" key="2">
    <source>
        <dbReference type="Proteomes" id="UP000182253"/>
    </source>
</evidence>
<dbReference type="Proteomes" id="UP000182253">
    <property type="component" value="Unassembled WGS sequence"/>
</dbReference>
<reference evidence="1 2" key="1">
    <citation type="journal article" date="2016" name="Nat. Commun.">
        <title>Thousands of microbial genomes shed light on interconnected biogeochemical processes in an aquifer system.</title>
        <authorList>
            <person name="Anantharaman K."/>
            <person name="Brown C.T."/>
            <person name="Hug L.A."/>
            <person name="Sharon I."/>
            <person name="Castelle C.J."/>
            <person name="Probst A.J."/>
            <person name="Thomas B.C."/>
            <person name="Singh A."/>
            <person name="Wilkins M.J."/>
            <person name="Karaoz U."/>
            <person name="Brodie E.L."/>
            <person name="Williams K.H."/>
            <person name="Hubbard S.S."/>
            <person name="Banfield J.F."/>
        </authorList>
    </citation>
    <scope>NUCLEOTIDE SEQUENCE [LARGE SCALE GENOMIC DNA]</scope>
</reference>
<accession>A0A1F6UWY3</accession>
<dbReference type="AlphaFoldDB" id="A0A1F6UWY3"/>
<sequence>MLKKAVSDHRAWLRFISTMMRSRSLAEETILAGRRRGNYEQKWQKRKVFLHFLISATLGHKTVKEFGIENLCKFSQIAGGNYEEWREKIYDLFVKFFRESTLAVELWSHSEMIKLVSDLANPRFNHWLNFGKLMLSSTGECNRFTEIRQAFLKAVRLTACSIFESHKKGAIRGFVSDPVGSFNKRINALHPVSVYNALEVCPYLTAWLDDDNLFRMMAVSELLESGSQIRKLIEERNHFCWLKCSEILAKKISLAQVLQNLWSGRTFVDDFNILNHIPKPSDKWEVGKLDGDPHLHSIREILKETVFAGKLEGVYERIKDVYSFNCTLEKSSFSDEVLIALFFNFEKAKLPPDIRNSVLSLRGIKMLDDEMSAKLFKKEVAHLVKFARDKSGNGIEFEMPDEFADNTFNTEETVFTE</sequence>
<organism evidence="1 2">
    <name type="scientific">Candidatus Nomurabacteria bacterium RIFCSPHIGHO2_01_FULL_39_9</name>
    <dbReference type="NCBI Taxonomy" id="1801735"/>
    <lineage>
        <taxon>Bacteria</taxon>
        <taxon>Candidatus Nomuraibacteriota</taxon>
    </lineage>
</organism>
<evidence type="ECO:0000313" key="1">
    <source>
        <dbReference type="EMBL" id="OGI61838.1"/>
    </source>
</evidence>